<accession>A0A4P7IHC1</accession>
<dbReference type="KEGG" id="nsn:EXE58_15455"/>
<feature type="domain" description="Elongation factor G-binding protein C-terminal treble-clef zinc-finger" evidence="1">
    <location>
        <begin position="9"/>
        <end position="160"/>
    </location>
</feature>
<dbReference type="EMBL" id="CP038436">
    <property type="protein sequence ID" value="QBX56716.1"/>
    <property type="molecule type" value="Genomic_DNA"/>
</dbReference>
<dbReference type="Proteomes" id="UP000294853">
    <property type="component" value="Chromosome"/>
</dbReference>
<protein>
    <submittedName>
        <fullName evidence="2">FBP domain-containing protein</fullName>
    </submittedName>
</protein>
<evidence type="ECO:0000259" key="1">
    <source>
        <dbReference type="Pfam" id="PF16571"/>
    </source>
</evidence>
<gene>
    <name evidence="2" type="ORF">EXE58_15455</name>
</gene>
<sequence length="164" mass="17482">MDPLDAADLRGVFVNTTKGAASRIPVPDLTGVRWEHLDFLGWRDPGNPGAAFLVTSYDGVPRGVALRLPSSKGPSKRQSMCSLCHTVHSSSGVALMVAARAGRAGREGNTVGTYLCTDLACSAYARGLKKPDRVQPHETVTAEVKVARLQLNLEAFVRRVVAVA</sequence>
<proteinExistence type="predicted"/>
<reference evidence="2 3" key="1">
    <citation type="submission" date="2019-03" db="EMBL/GenBank/DDBJ databases">
        <title>Three New Species of Nocardioides, Nocardioides euryhalodurans sp. nov., Nocardioides seonyuensis sp. nov. and Nocardioides eburneoflavus sp. nov. Iolated from Soil.</title>
        <authorList>
            <person name="Roh S.G."/>
            <person name="Lee C."/>
            <person name="Kim M.-K."/>
            <person name="Kim S.B."/>
        </authorList>
    </citation>
    <scope>NUCLEOTIDE SEQUENCE [LARGE SCALE GENOMIC DNA]</scope>
    <source>
        <strain evidence="2 3">MMS17-SY207-3</strain>
    </source>
</reference>
<dbReference type="OrthoDB" id="4171838at2"/>
<evidence type="ECO:0000313" key="2">
    <source>
        <dbReference type="EMBL" id="QBX56716.1"/>
    </source>
</evidence>
<evidence type="ECO:0000313" key="3">
    <source>
        <dbReference type="Proteomes" id="UP000294853"/>
    </source>
</evidence>
<dbReference type="RefSeq" id="WP_135268701.1">
    <property type="nucleotide sequence ID" value="NZ_CP038436.1"/>
</dbReference>
<dbReference type="Pfam" id="PF16571">
    <property type="entry name" value="FBP_C"/>
    <property type="match status" value="1"/>
</dbReference>
<name>A0A4P7IHC1_9ACTN</name>
<keyword evidence="3" id="KW-1185">Reference proteome</keyword>
<dbReference type="AlphaFoldDB" id="A0A4P7IHC1"/>
<organism evidence="2 3">
    <name type="scientific">Nocardioides seonyuensis</name>
    <dbReference type="NCBI Taxonomy" id="2518371"/>
    <lineage>
        <taxon>Bacteria</taxon>
        <taxon>Bacillati</taxon>
        <taxon>Actinomycetota</taxon>
        <taxon>Actinomycetes</taxon>
        <taxon>Propionibacteriales</taxon>
        <taxon>Nocardioidaceae</taxon>
        <taxon>Nocardioides</taxon>
    </lineage>
</organism>
<dbReference type="InterPro" id="IPR032330">
    <property type="entry name" value="EF-G-binding_C"/>
</dbReference>